<feature type="domain" description="Nucleoporin Nup54 alpha-helical" evidence="6">
    <location>
        <begin position="222"/>
        <end position="314"/>
    </location>
</feature>
<evidence type="ECO:0000256" key="4">
    <source>
        <dbReference type="ARBA" id="ARBA00023242"/>
    </source>
</evidence>
<keyword evidence="2" id="KW-0813">Transport</keyword>
<keyword evidence="3" id="KW-0653">Protein transport</keyword>
<dbReference type="GO" id="GO:0006999">
    <property type="term" value="P:nuclear pore organization"/>
    <property type="evidence" value="ECO:0007669"/>
    <property type="project" value="TreeGrafter"/>
</dbReference>
<keyword evidence="3" id="KW-0906">Nuclear pore complex</keyword>
<organism evidence="7 9">
    <name type="scientific">Friedmanniomyces endolithicus</name>
    <dbReference type="NCBI Taxonomy" id="329885"/>
    <lineage>
        <taxon>Eukaryota</taxon>
        <taxon>Fungi</taxon>
        <taxon>Dikarya</taxon>
        <taxon>Ascomycota</taxon>
        <taxon>Pezizomycotina</taxon>
        <taxon>Dothideomycetes</taxon>
        <taxon>Dothideomycetidae</taxon>
        <taxon>Mycosphaerellales</taxon>
        <taxon>Teratosphaeriaceae</taxon>
        <taxon>Friedmanniomyces</taxon>
    </lineage>
</organism>
<keyword evidence="3" id="KW-0509">mRNA transport</keyword>
<keyword evidence="4" id="KW-0539">Nucleus</keyword>
<dbReference type="AlphaFoldDB" id="A0AAN6FEX4"/>
<evidence type="ECO:0000313" key="10">
    <source>
        <dbReference type="Proteomes" id="UP001175353"/>
    </source>
</evidence>
<dbReference type="GO" id="GO:0006607">
    <property type="term" value="P:NLS-bearing protein import into nucleus"/>
    <property type="evidence" value="ECO:0007669"/>
    <property type="project" value="TreeGrafter"/>
</dbReference>
<feature type="compositionally biased region" description="Polar residues" evidence="5">
    <location>
        <begin position="28"/>
        <end position="60"/>
    </location>
</feature>
<dbReference type="PANTHER" id="PTHR13000:SF0">
    <property type="entry name" value="NUCLEOPORIN P54"/>
    <property type="match status" value="1"/>
</dbReference>
<name>A0AAN6FEX4_9PEZI</name>
<protein>
    <submittedName>
        <fullName evidence="7">Nucleoporin nup57</fullName>
    </submittedName>
</protein>
<dbReference type="Pfam" id="PF13634">
    <property type="entry name" value="Nucleoporin_FG"/>
    <property type="match status" value="1"/>
</dbReference>
<dbReference type="InterPro" id="IPR025574">
    <property type="entry name" value="Nucleoporin_FG_rpt"/>
</dbReference>
<evidence type="ECO:0000256" key="5">
    <source>
        <dbReference type="SAM" id="MobiDB-lite"/>
    </source>
</evidence>
<feature type="region of interest" description="Disordered" evidence="5">
    <location>
        <begin position="26"/>
        <end position="121"/>
    </location>
</feature>
<gene>
    <name evidence="7" type="primary">NUP57_1</name>
    <name evidence="8" type="synonym">NUP57_2</name>
    <name evidence="7" type="ORF">LTR82_011818</name>
    <name evidence="8" type="ORF">LTR91_010650</name>
</gene>
<dbReference type="InterPro" id="IPR025712">
    <property type="entry name" value="Nup54_alpha-helical_dom"/>
</dbReference>
<proteinExistence type="predicted"/>
<comment type="caution">
    <text evidence="7">The sequence shown here is derived from an EMBL/GenBank/DDBJ whole genome shotgun (WGS) entry which is preliminary data.</text>
</comment>
<evidence type="ECO:0000313" key="9">
    <source>
        <dbReference type="Proteomes" id="UP001168146"/>
    </source>
</evidence>
<dbReference type="EMBL" id="JAUJLE010000093">
    <property type="protein sequence ID" value="KAK0985228.1"/>
    <property type="molecule type" value="Genomic_DNA"/>
</dbReference>
<evidence type="ECO:0000313" key="7">
    <source>
        <dbReference type="EMBL" id="KAK0317217.1"/>
    </source>
</evidence>
<dbReference type="Proteomes" id="UP001175353">
    <property type="component" value="Unassembled WGS sequence"/>
</dbReference>
<dbReference type="Gene3D" id="1.20.5.3600">
    <property type="match status" value="1"/>
</dbReference>
<evidence type="ECO:0000256" key="2">
    <source>
        <dbReference type="ARBA" id="ARBA00022448"/>
    </source>
</evidence>
<dbReference type="GO" id="GO:0036228">
    <property type="term" value="P:protein localization to nuclear inner membrane"/>
    <property type="evidence" value="ECO:0007669"/>
    <property type="project" value="TreeGrafter"/>
</dbReference>
<keyword evidence="3" id="KW-0811">Translocation</keyword>
<sequence>MSSMFGSNPSGASLFGNASTTNNNATTGQSLFGSMNQSSAPTGQSLFGNLNNQPANTGSSLFGAPNQQQQQPQQQQQSSLFSSLNQPQQQQQQQPSLFASQHPQYQPSSSQFSSFPPNLTLPQQQDLARSRLSTLGLQPTSRHSPKPIPDQAATLLRKWDPQSQDTLLQTYLYNAVSAAYAPFYYRNPSEDEAGWEKALAAAPEPVQSEGGDGAVKFVPVLAMQARLHEMNNSLEAVMTAHQQRITTHVEACRRRHVALAERTLRLSVKLQVLRNRGYALDGAEEALRKQLGVLAGRVTDPAFGAREEELWARMVALRERARWLGEEGKRVGQTVGGQSEGGAAVVSEAVLETTRKILRDYDAQLRHLGKELAEVGKEFAGWREGGVKG</sequence>
<evidence type="ECO:0000256" key="3">
    <source>
        <dbReference type="ARBA" id="ARBA00023132"/>
    </source>
</evidence>
<accession>A0AAN6FEX4</accession>
<dbReference type="GO" id="GO:0017056">
    <property type="term" value="F:structural constituent of nuclear pore"/>
    <property type="evidence" value="ECO:0007669"/>
    <property type="project" value="TreeGrafter"/>
</dbReference>
<dbReference type="GO" id="GO:0044613">
    <property type="term" value="C:nuclear pore central transport channel"/>
    <property type="evidence" value="ECO:0007669"/>
    <property type="project" value="TreeGrafter"/>
</dbReference>
<dbReference type="Pfam" id="PF18570">
    <property type="entry name" value="Nup54_57_C"/>
    <property type="match status" value="1"/>
</dbReference>
<dbReference type="Gene3D" id="1.20.5.490">
    <property type="entry name" value="Single helix bin"/>
    <property type="match status" value="1"/>
</dbReference>
<dbReference type="EMBL" id="JASUXU010000045">
    <property type="protein sequence ID" value="KAK0317217.1"/>
    <property type="molecule type" value="Genomic_DNA"/>
</dbReference>
<reference evidence="7" key="1">
    <citation type="submission" date="2021-12" db="EMBL/GenBank/DDBJ databases">
        <title>Black yeast isolated from Biological Soil Crust.</title>
        <authorList>
            <person name="Kurbessoian T."/>
        </authorList>
    </citation>
    <scope>NUCLEOTIDE SEQUENCE</scope>
    <source>
        <strain evidence="7">CCFEE 5208</strain>
    </source>
</reference>
<dbReference type="PANTHER" id="PTHR13000">
    <property type="entry name" value="NUCLEOPORIN P54"/>
    <property type="match status" value="1"/>
</dbReference>
<keyword evidence="10" id="KW-1185">Reference proteome</keyword>
<comment type="subcellular location">
    <subcellularLocation>
        <location evidence="1">Nucleus</location>
        <location evidence="1">Nuclear pore complex</location>
    </subcellularLocation>
</comment>
<feature type="compositionally biased region" description="Low complexity" evidence="5">
    <location>
        <begin position="64"/>
        <end position="117"/>
    </location>
</feature>
<evidence type="ECO:0000313" key="8">
    <source>
        <dbReference type="EMBL" id="KAK0985228.1"/>
    </source>
</evidence>
<reference evidence="8" key="2">
    <citation type="submission" date="2023-06" db="EMBL/GenBank/DDBJ databases">
        <title>Black Yeasts Isolated from many extreme environments.</title>
        <authorList>
            <person name="Coleine C."/>
            <person name="Stajich J.E."/>
            <person name="Selbmann L."/>
        </authorList>
    </citation>
    <scope>NUCLEOTIDE SEQUENCE</scope>
    <source>
        <strain evidence="8">CCFEE 5200</strain>
    </source>
</reference>
<dbReference type="Proteomes" id="UP001168146">
    <property type="component" value="Unassembled WGS sequence"/>
</dbReference>
<dbReference type="InterPro" id="IPR024864">
    <property type="entry name" value="Nup54/Nup57/Nup44"/>
</dbReference>
<dbReference type="Pfam" id="PF13874">
    <property type="entry name" value="Nup54"/>
    <property type="match status" value="1"/>
</dbReference>
<evidence type="ECO:0000256" key="1">
    <source>
        <dbReference type="ARBA" id="ARBA00004567"/>
    </source>
</evidence>
<evidence type="ECO:0000259" key="6">
    <source>
        <dbReference type="Pfam" id="PF13874"/>
    </source>
</evidence>